<dbReference type="FunCoup" id="A0A7L4YL76">
    <property type="interactions" value="6"/>
</dbReference>
<comment type="subunit">
    <text evidence="3 7">Homodimer.</text>
</comment>
<dbReference type="InParanoid" id="A0A7L4YL76"/>
<dbReference type="Pfam" id="PF01895">
    <property type="entry name" value="PhoU"/>
    <property type="match status" value="2"/>
</dbReference>
<evidence type="ECO:0000256" key="5">
    <source>
        <dbReference type="ARBA" id="ARBA00022490"/>
    </source>
</evidence>
<evidence type="ECO:0000313" key="10">
    <source>
        <dbReference type="Proteomes" id="UP000463857"/>
    </source>
</evidence>
<dbReference type="AlphaFoldDB" id="A0A7L4YL76"/>
<dbReference type="GO" id="GO:0030643">
    <property type="term" value="P:intracellular phosphate ion homeostasis"/>
    <property type="evidence" value="ECO:0007669"/>
    <property type="project" value="InterPro"/>
</dbReference>
<dbReference type="NCBIfam" id="TIGR02135">
    <property type="entry name" value="phoU_full"/>
    <property type="match status" value="1"/>
</dbReference>
<name>A0A7L4YL76_9ACTN</name>
<evidence type="ECO:0000256" key="1">
    <source>
        <dbReference type="ARBA" id="ARBA00004496"/>
    </source>
</evidence>
<dbReference type="Proteomes" id="UP000463857">
    <property type="component" value="Chromosome"/>
</dbReference>
<organism evidence="9 10">
    <name type="scientific">Epidermidibacterium keratini</name>
    <dbReference type="NCBI Taxonomy" id="1891644"/>
    <lineage>
        <taxon>Bacteria</taxon>
        <taxon>Bacillati</taxon>
        <taxon>Actinomycetota</taxon>
        <taxon>Actinomycetes</taxon>
        <taxon>Sporichthyales</taxon>
        <taxon>Sporichthyaceae</taxon>
        <taxon>Epidermidibacterium</taxon>
    </lineage>
</organism>
<proteinExistence type="inferred from homology"/>
<evidence type="ECO:0000313" key="9">
    <source>
        <dbReference type="EMBL" id="QHB99811.1"/>
    </source>
</evidence>
<dbReference type="PANTHER" id="PTHR42930">
    <property type="entry name" value="PHOSPHATE-SPECIFIC TRANSPORT SYSTEM ACCESSORY PROTEIN PHOU"/>
    <property type="match status" value="1"/>
</dbReference>
<dbReference type="EMBL" id="CP047156">
    <property type="protein sequence ID" value="QHB99811.1"/>
    <property type="molecule type" value="Genomic_DNA"/>
</dbReference>
<protein>
    <recommendedName>
        <fullName evidence="7">Phosphate-specific transport system accessory protein PhoU</fullName>
    </recommendedName>
</protein>
<evidence type="ECO:0000256" key="6">
    <source>
        <dbReference type="ARBA" id="ARBA00022592"/>
    </source>
</evidence>
<comment type="similarity">
    <text evidence="2 7">Belongs to the PhoU family.</text>
</comment>
<dbReference type="GO" id="GO:0006817">
    <property type="term" value="P:phosphate ion transport"/>
    <property type="evidence" value="ECO:0007669"/>
    <property type="project" value="UniProtKB-KW"/>
</dbReference>
<dbReference type="GO" id="GO:0005737">
    <property type="term" value="C:cytoplasm"/>
    <property type="evidence" value="ECO:0007669"/>
    <property type="project" value="UniProtKB-SubCell"/>
</dbReference>
<comment type="subcellular location">
    <subcellularLocation>
        <location evidence="1 7">Cytoplasm</location>
    </subcellularLocation>
</comment>
<dbReference type="InterPro" id="IPR028366">
    <property type="entry name" value="PhoU"/>
</dbReference>
<dbReference type="InterPro" id="IPR038078">
    <property type="entry name" value="PhoU-like_sf"/>
</dbReference>
<dbReference type="InterPro" id="IPR026022">
    <property type="entry name" value="PhoU_dom"/>
</dbReference>
<evidence type="ECO:0000259" key="8">
    <source>
        <dbReference type="Pfam" id="PF01895"/>
    </source>
</evidence>
<keyword evidence="4 7" id="KW-0813">Transport</keyword>
<dbReference type="PANTHER" id="PTHR42930:SF3">
    <property type="entry name" value="PHOSPHATE-SPECIFIC TRANSPORT SYSTEM ACCESSORY PROTEIN PHOU"/>
    <property type="match status" value="1"/>
</dbReference>
<gene>
    <name evidence="9" type="primary">phoU</name>
    <name evidence="9" type="ORF">EK0264_05630</name>
</gene>
<evidence type="ECO:0000256" key="2">
    <source>
        <dbReference type="ARBA" id="ARBA00008107"/>
    </source>
</evidence>
<keyword evidence="6 7" id="KW-0592">Phosphate transport</keyword>
<feature type="domain" description="PhoU" evidence="8">
    <location>
        <begin position="122"/>
        <end position="204"/>
    </location>
</feature>
<dbReference type="FunFam" id="1.20.58.220:FF:000004">
    <property type="entry name" value="Phosphate-specific transport system accessory protein PhoU"/>
    <property type="match status" value="1"/>
</dbReference>
<evidence type="ECO:0000256" key="7">
    <source>
        <dbReference type="PIRNR" id="PIRNR003107"/>
    </source>
</evidence>
<dbReference type="Gene3D" id="1.20.58.220">
    <property type="entry name" value="Phosphate transport system protein phou homolog 2, domain 2"/>
    <property type="match status" value="1"/>
</dbReference>
<evidence type="ECO:0000256" key="4">
    <source>
        <dbReference type="ARBA" id="ARBA00022448"/>
    </source>
</evidence>
<evidence type="ECO:0000256" key="3">
    <source>
        <dbReference type="ARBA" id="ARBA00011738"/>
    </source>
</evidence>
<dbReference type="RefSeq" id="WP_159543738.1">
    <property type="nucleotide sequence ID" value="NZ_CP047156.1"/>
</dbReference>
<comment type="function">
    <text evidence="7">Plays a role in the regulation of phosphate uptake.</text>
</comment>
<sequence length="231" mass="25510">MRDSFQDDLDQVGNQLVDMSNLAASAMSRATAALLDGDIQQAESVIAGDAEIDRIAQDIEDHAFNLLALQQPVATDLRIVVTALHMSMDLERMGDLAAHIAKVARLRYPAKAVPDPIRPLFAEMARIAEDIVAKAGTTIAAHDADRARELEVDDDAMDAKHRELFRELLSDRWSHGVESAVDVTLLGRYYERFADHAVAVARRVIYLVTGEYDRLANRSPRHDLPATTPGE</sequence>
<accession>A0A7L4YL76</accession>
<dbReference type="PIRSF" id="PIRSF003107">
    <property type="entry name" value="PhoU"/>
    <property type="match status" value="1"/>
</dbReference>
<dbReference type="SUPFAM" id="SSF109755">
    <property type="entry name" value="PhoU-like"/>
    <property type="match status" value="1"/>
</dbReference>
<feature type="domain" description="PhoU" evidence="8">
    <location>
        <begin position="17"/>
        <end position="103"/>
    </location>
</feature>
<dbReference type="KEGG" id="eke:EK0264_05630"/>
<keyword evidence="10" id="KW-1185">Reference proteome</keyword>
<dbReference type="OrthoDB" id="9814256at2"/>
<keyword evidence="5 7" id="KW-0963">Cytoplasm</keyword>
<reference evidence="9 10" key="1">
    <citation type="journal article" date="2018" name="Int. J. Syst. Evol. Microbiol.">
        <title>Epidermidibacterium keratini gen. nov., sp. nov., a member of the family Sporichthyaceae, isolated from keratin epidermis.</title>
        <authorList>
            <person name="Lee D.G."/>
            <person name="Trujillo M.E."/>
            <person name="Kang S."/>
            <person name="Nam J.J."/>
            <person name="Kim Y.J."/>
        </authorList>
    </citation>
    <scope>NUCLEOTIDE SEQUENCE [LARGE SCALE GENOMIC DNA]</scope>
    <source>
        <strain evidence="9 10">EPI-7</strain>
    </source>
</reference>
<dbReference type="GO" id="GO:0045936">
    <property type="term" value="P:negative regulation of phosphate metabolic process"/>
    <property type="evidence" value="ECO:0007669"/>
    <property type="project" value="InterPro"/>
</dbReference>